<proteinExistence type="predicted"/>
<evidence type="ECO:0000313" key="1">
    <source>
        <dbReference type="EMBL" id="TVT60502.1"/>
    </source>
</evidence>
<evidence type="ECO:0000313" key="2">
    <source>
        <dbReference type="Proteomes" id="UP000320011"/>
    </source>
</evidence>
<dbReference type="PANTHER" id="PTHR37285:SF5">
    <property type="entry name" value="SPORE WALL MATURATION PROTEIN DIT1"/>
    <property type="match status" value="1"/>
</dbReference>
<dbReference type="AlphaFoldDB" id="A0A558DHK7"/>
<accession>A0A558DHK7</accession>
<keyword evidence="2" id="KW-1185">Reference proteome</keyword>
<dbReference type="Pfam" id="PF05141">
    <property type="entry name" value="DIT1_PvcA"/>
    <property type="match status" value="1"/>
</dbReference>
<sequence length="304" mass="34209">MPTTTHAGRLATAILGLLLPHRRGTDNAPPAAFTPQLDRLRAFVEAGEPILFTLPGFPCKSPNPAKVLGRLPDAGERLALRFLDRLCTRIAEVYLPGVRMLICSDGHVFGDLIGVPDDHIDDYAAHLHALIEAGKMDALGTFDLHDILGDASYDEKRRWIEAEYAPAIEEVRAEVRRHEQALRLYRGITRFLFEDTADFDGSRSALQRRCRERAYGVVRRSTAWGRVVERRHPNAVRLSIHPQAAGSAKFGIRLLDAPDIWTTPWHSCVLRHPDGRVELLPRHRAERLGTLVERDGRPDHFRAN</sequence>
<gene>
    <name evidence="1" type="ORF">FNH05_04480</name>
</gene>
<dbReference type="PANTHER" id="PTHR37285">
    <property type="entry name" value="SPORE WALL MATURATION PROTEIN DIT1"/>
    <property type="match status" value="1"/>
</dbReference>
<dbReference type="EMBL" id="VJWX01000023">
    <property type="protein sequence ID" value="TVT60502.1"/>
    <property type="molecule type" value="Genomic_DNA"/>
</dbReference>
<dbReference type="Proteomes" id="UP000320011">
    <property type="component" value="Unassembled WGS sequence"/>
</dbReference>
<reference evidence="1 2" key="1">
    <citation type="submission" date="2019-07" db="EMBL/GenBank/DDBJ databases">
        <authorList>
            <person name="Duangmal K."/>
            <person name="Teo W.F.A."/>
        </authorList>
    </citation>
    <scope>NUCLEOTIDE SEQUENCE [LARGE SCALE GENOMIC DNA]</scope>
    <source>
        <strain evidence="1 2">TBRC 6029</strain>
    </source>
</reference>
<dbReference type="InterPro" id="IPR007817">
    <property type="entry name" value="Isocyanide_synthase_DIT1"/>
</dbReference>
<organism evidence="1 2">
    <name type="scientific">Amycolatopsis rhizosphaerae</name>
    <dbReference type="NCBI Taxonomy" id="2053003"/>
    <lineage>
        <taxon>Bacteria</taxon>
        <taxon>Bacillati</taxon>
        <taxon>Actinomycetota</taxon>
        <taxon>Actinomycetes</taxon>
        <taxon>Pseudonocardiales</taxon>
        <taxon>Pseudonocardiaceae</taxon>
        <taxon>Amycolatopsis</taxon>
    </lineage>
</organism>
<dbReference type="RefSeq" id="WP_144585978.1">
    <property type="nucleotide sequence ID" value="NZ_VJWX01000023.1"/>
</dbReference>
<comment type="caution">
    <text evidence="1">The sequence shown here is derived from an EMBL/GenBank/DDBJ whole genome shotgun (WGS) entry which is preliminary data.</text>
</comment>
<reference evidence="1 2" key="2">
    <citation type="submission" date="2019-08" db="EMBL/GenBank/DDBJ databases">
        <title>Amycolatopsis acidicola sp. nov., isolated from peat swamp forest soil.</title>
        <authorList>
            <person name="Srisuk N."/>
        </authorList>
    </citation>
    <scope>NUCLEOTIDE SEQUENCE [LARGE SCALE GENOMIC DNA]</scope>
    <source>
        <strain evidence="1 2">TBRC 6029</strain>
    </source>
</reference>
<protein>
    <submittedName>
        <fullName evidence="1">Pyoverdine biosynthesis protein PvcA</fullName>
    </submittedName>
</protein>
<name>A0A558DHK7_9PSEU</name>
<dbReference type="OrthoDB" id="860574at2"/>